<evidence type="ECO:0000256" key="1">
    <source>
        <dbReference type="ARBA" id="ARBA00022729"/>
    </source>
</evidence>
<dbReference type="OrthoDB" id="3849057at2"/>
<dbReference type="STRING" id="235985.SAMN05414137_103430"/>
<organism evidence="2 3">
    <name type="scientific">Streptacidiphilus jiangxiensis</name>
    <dbReference type="NCBI Taxonomy" id="235985"/>
    <lineage>
        <taxon>Bacteria</taxon>
        <taxon>Bacillati</taxon>
        <taxon>Actinomycetota</taxon>
        <taxon>Actinomycetes</taxon>
        <taxon>Kitasatosporales</taxon>
        <taxon>Streptomycetaceae</taxon>
        <taxon>Streptacidiphilus</taxon>
    </lineage>
</organism>
<keyword evidence="1" id="KW-0732">Signal</keyword>
<dbReference type="AlphaFoldDB" id="A0A1H7JUC3"/>
<dbReference type="Gene3D" id="2.115.10.10">
    <property type="entry name" value="Tachylectin 2"/>
    <property type="match status" value="1"/>
</dbReference>
<protein>
    <submittedName>
        <fullName evidence="2">Repeat domain-containing protein</fullName>
    </submittedName>
</protein>
<dbReference type="InterPro" id="IPR013517">
    <property type="entry name" value="FG-GAP"/>
</dbReference>
<dbReference type="Pfam" id="PF13517">
    <property type="entry name" value="FG-GAP_3"/>
    <property type="match status" value="1"/>
</dbReference>
<dbReference type="eggNOG" id="COG5640">
    <property type="taxonomic scope" value="Bacteria"/>
</dbReference>
<evidence type="ECO:0000313" key="3">
    <source>
        <dbReference type="Proteomes" id="UP000183015"/>
    </source>
</evidence>
<dbReference type="RefSeq" id="WP_052439101.1">
    <property type="nucleotide sequence ID" value="NZ_BBPN01000030.1"/>
</dbReference>
<gene>
    <name evidence="2" type="ORF">SAMN05414137_103430</name>
</gene>
<proteinExistence type="predicted"/>
<sequence>MGDDHADARQKTLGPGLHGGGGWAGYTAVASPGDLNGDGHDDLVARDTSGTLWFYAGRGNGRFAARVRIGGGWNGYTHLVGTGDLTGSGYGSLLAVDGAGVLWRYDGTGRGTFRARSEVSAGWGGDWGLF</sequence>
<accession>A0A1H7JUC3</accession>
<dbReference type="EMBL" id="FOAZ01000003">
    <property type="protein sequence ID" value="SEK77347.1"/>
    <property type="molecule type" value="Genomic_DNA"/>
</dbReference>
<keyword evidence="3" id="KW-1185">Reference proteome</keyword>
<evidence type="ECO:0000313" key="2">
    <source>
        <dbReference type="EMBL" id="SEK77347.1"/>
    </source>
</evidence>
<dbReference type="SUPFAM" id="SSF69318">
    <property type="entry name" value="Integrin alpha N-terminal domain"/>
    <property type="match status" value="1"/>
</dbReference>
<dbReference type="Proteomes" id="UP000183015">
    <property type="component" value="Unassembled WGS sequence"/>
</dbReference>
<name>A0A1H7JUC3_STRJI</name>
<reference evidence="3" key="1">
    <citation type="submission" date="2016-10" db="EMBL/GenBank/DDBJ databases">
        <authorList>
            <person name="Varghese N."/>
        </authorList>
    </citation>
    <scope>NUCLEOTIDE SEQUENCE [LARGE SCALE GENOMIC DNA]</scope>
    <source>
        <strain evidence="3">DSM 45096 / BCRC 16803 / CGMCC 4.1857 / CIP 109030 / JCM 12277 / KCTC 19219 / NBRC 100920 / 33214</strain>
    </source>
</reference>
<dbReference type="InterPro" id="IPR028994">
    <property type="entry name" value="Integrin_alpha_N"/>
</dbReference>